<reference evidence="2 3" key="1">
    <citation type="submission" date="2018-05" db="EMBL/GenBank/DDBJ databases">
        <title>Genomic Encyclopedia of Type Strains, Phase I: the one thousand microbial genomes (KMG-I) project.</title>
        <authorList>
            <person name="Kyrpides N."/>
        </authorList>
    </citation>
    <scope>NUCLEOTIDE SEQUENCE [LARGE SCALE GENOMIC DNA]</scope>
    <source>
        <strain evidence="2 3">DSM 15611</strain>
    </source>
</reference>
<accession>A0A318HTP2</accession>
<comment type="caution">
    <text evidence="2">The sequence shown here is derived from an EMBL/GenBank/DDBJ whole genome shotgun (WGS) entry which is preliminary data.</text>
</comment>
<organism evidence="2 3">
    <name type="scientific">Hoylesella shahii DSM 15611 = JCM 12083</name>
    <dbReference type="NCBI Taxonomy" id="1122991"/>
    <lineage>
        <taxon>Bacteria</taxon>
        <taxon>Pseudomonadati</taxon>
        <taxon>Bacteroidota</taxon>
        <taxon>Bacteroidia</taxon>
        <taxon>Bacteroidales</taxon>
        <taxon>Prevotellaceae</taxon>
        <taxon>Hoylesella</taxon>
    </lineage>
</organism>
<gene>
    <name evidence="2" type="ORF">EJ73_01439</name>
</gene>
<keyword evidence="1" id="KW-1133">Transmembrane helix</keyword>
<name>A0A318HTP2_9BACT</name>
<evidence type="ECO:0000313" key="2">
    <source>
        <dbReference type="EMBL" id="PXX21854.1"/>
    </source>
</evidence>
<feature type="transmembrane region" description="Helical" evidence="1">
    <location>
        <begin position="53"/>
        <end position="70"/>
    </location>
</feature>
<keyword evidence="1" id="KW-0472">Membrane</keyword>
<keyword evidence="1" id="KW-0812">Transmembrane</keyword>
<dbReference type="Proteomes" id="UP000248314">
    <property type="component" value="Unassembled WGS sequence"/>
</dbReference>
<evidence type="ECO:0000313" key="3">
    <source>
        <dbReference type="Proteomes" id="UP000248314"/>
    </source>
</evidence>
<evidence type="ECO:0000256" key="1">
    <source>
        <dbReference type="SAM" id="Phobius"/>
    </source>
</evidence>
<dbReference type="AlphaFoldDB" id="A0A318HTP2"/>
<sequence>MKLKVRKMDARGKTIFSKNKEQKVMLHSFLFVFTLLFVKQAMQMDLKPLLPTYGWMVVGMVIVCGISFIARKTKLINTEETPNKGDEKAD</sequence>
<proteinExistence type="predicted"/>
<protein>
    <submittedName>
        <fullName evidence="2">Uncharacterized protein</fullName>
    </submittedName>
</protein>
<dbReference type="EMBL" id="QJJX01000015">
    <property type="protein sequence ID" value="PXX21854.1"/>
    <property type="molecule type" value="Genomic_DNA"/>
</dbReference>
<keyword evidence="3" id="KW-1185">Reference proteome</keyword>
<dbReference type="RefSeq" id="WP_146210612.1">
    <property type="nucleotide sequence ID" value="NZ_BAIZ01000023.1"/>
</dbReference>